<gene>
    <name evidence="2" type="ORF">TEHN7118_1531</name>
</gene>
<sequence>MKVLITAGGTSEKIDDVRSITNHSTGRLGCFLAEEFLKNQITVDYVTTTQAKHPTENQQLNLYEIAGRQDLADQLQELLQKFSYDAVIHSMAVSDFAPSQSYSQEAFLEAINQLFQEKNGPLDKDDLASLSLGEKTNENKISSNTDQLYLVLQKTPKVIQQIKKIQAETLLIGFKLLVDVSKQTLLTTAKQSLATSQADYILANDLAKIKNNQHPGYLINKDGEIVGEEQNKEGIAQLIAQTVMKHHR</sequence>
<keyword evidence="3" id="KW-1185">Reference proteome</keyword>
<dbReference type="SUPFAM" id="SSF102645">
    <property type="entry name" value="CoaB-like"/>
    <property type="match status" value="1"/>
</dbReference>
<feature type="domain" description="DNA/pantothenate metabolism flavoprotein C-terminal" evidence="1">
    <location>
        <begin position="2"/>
        <end position="104"/>
    </location>
</feature>
<dbReference type="InterPro" id="IPR007085">
    <property type="entry name" value="DNA/pantothenate-metab_flavo_C"/>
</dbReference>
<dbReference type="Pfam" id="PF04127">
    <property type="entry name" value="DFP"/>
    <property type="match status" value="2"/>
</dbReference>
<dbReference type="InterPro" id="IPR011848">
    <property type="entry name" value="CoaB_strep"/>
</dbReference>
<name>A0A2H6CUQ8_TETHA</name>
<comment type="caution">
    <text evidence="2">The sequence shown here is derived from an EMBL/GenBank/DDBJ whole genome shotgun (WGS) entry which is preliminary data.</text>
</comment>
<organism evidence="2 3">
    <name type="scientific">Tetragenococcus halophilus subsp. halophilus</name>
    <dbReference type="NCBI Taxonomy" id="1513897"/>
    <lineage>
        <taxon>Bacteria</taxon>
        <taxon>Bacillati</taxon>
        <taxon>Bacillota</taxon>
        <taxon>Bacilli</taxon>
        <taxon>Lactobacillales</taxon>
        <taxon>Enterococcaceae</taxon>
        <taxon>Tetragenococcus</taxon>
    </lineage>
</organism>
<evidence type="ECO:0000313" key="3">
    <source>
        <dbReference type="Proteomes" id="UP000236214"/>
    </source>
</evidence>
<dbReference type="GO" id="GO:0015937">
    <property type="term" value="P:coenzyme A biosynthetic process"/>
    <property type="evidence" value="ECO:0007669"/>
    <property type="project" value="UniProtKB-ARBA"/>
</dbReference>
<dbReference type="InterPro" id="IPR035929">
    <property type="entry name" value="CoaB-like_sf"/>
</dbReference>
<dbReference type="Proteomes" id="UP000236214">
    <property type="component" value="Unassembled WGS sequence"/>
</dbReference>
<dbReference type="NCBIfam" id="TIGR02114">
    <property type="entry name" value="coaB_strep"/>
    <property type="match status" value="1"/>
</dbReference>
<dbReference type="AlphaFoldDB" id="A0A2H6CUQ8"/>
<evidence type="ECO:0000259" key="1">
    <source>
        <dbReference type="Pfam" id="PF04127"/>
    </source>
</evidence>
<dbReference type="EMBL" id="BDEC01000060">
    <property type="protein sequence ID" value="GBD68725.1"/>
    <property type="molecule type" value="Genomic_DNA"/>
</dbReference>
<dbReference type="GO" id="GO:0003824">
    <property type="term" value="F:catalytic activity"/>
    <property type="evidence" value="ECO:0007669"/>
    <property type="project" value="UniProtKB-ARBA"/>
</dbReference>
<evidence type="ECO:0000313" key="2">
    <source>
        <dbReference type="EMBL" id="GBD68725.1"/>
    </source>
</evidence>
<feature type="domain" description="DNA/pantothenate metabolism flavoprotein C-terminal" evidence="1">
    <location>
        <begin position="135"/>
        <end position="245"/>
    </location>
</feature>
<dbReference type="RefSeq" id="WP_103103578.1">
    <property type="nucleotide sequence ID" value="NZ_BDEC01000060.1"/>
</dbReference>
<dbReference type="Gene3D" id="3.40.50.10300">
    <property type="entry name" value="CoaB-like"/>
    <property type="match status" value="1"/>
</dbReference>
<reference evidence="2 3" key="1">
    <citation type="submission" date="2016-05" db="EMBL/GenBank/DDBJ databases">
        <title>Whole genome sequencing of Tetragenococcus halophilus subsp. halophilus NISL 7118.</title>
        <authorList>
            <person name="Shiwa Y."/>
            <person name="Nishimura I."/>
            <person name="Yoshikawa H."/>
            <person name="Koyama Y."/>
            <person name="Oguma T."/>
        </authorList>
    </citation>
    <scope>NUCLEOTIDE SEQUENCE [LARGE SCALE GENOMIC DNA]</scope>
    <source>
        <strain evidence="2 3">NISL 7118</strain>
    </source>
</reference>
<protein>
    <submittedName>
        <fullName evidence="2">Putative phosphopantothenoylcysteine synthetase</fullName>
    </submittedName>
</protein>
<proteinExistence type="predicted"/>
<accession>A0A2H6CUQ8</accession>